<proteinExistence type="predicted"/>
<name>A0A1I5RWB2_9SPHN</name>
<protein>
    <recommendedName>
        <fullName evidence="3">XRE family transcriptional regulator</fullName>
    </recommendedName>
</protein>
<organism evidence="1 2">
    <name type="scientific">Sphingomonas rubra</name>
    <dbReference type="NCBI Taxonomy" id="634430"/>
    <lineage>
        <taxon>Bacteria</taxon>
        <taxon>Pseudomonadati</taxon>
        <taxon>Pseudomonadota</taxon>
        <taxon>Alphaproteobacteria</taxon>
        <taxon>Sphingomonadales</taxon>
        <taxon>Sphingomonadaceae</taxon>
        <taxon>Sphingomonas</taxon>
    </lineage>
</organism>
<dbReference type="AlphaFoldDB" id="A0A1I5RWB2"/>
<reference evidence="1 2" key="1">
    <citation type="submission" date="2016-10" db="EMBL/GenBank/DDBJ databases">
        <authorList>
            <person name="de Groot N.N."/>
        </authorList>
    </citation>
    <scope>NUCLEOTIDE SEQUENCE [LARGE SCALE GENOMIC DNA]</scope>
    <source>
        <strain evidence="1 2">CGMCC 1.9113</strain>
    </source>
</reference>
<evidence type="ECO:0000313" key="2">
    <source>
        <dbReference type="Proteomes" id="UP000199586"/>
    </source>
</evidence>
<keyword evidence="2" id="KW-1185">Reference proteome</keyword>
<dbReference type="Proteomes" id="UP000199586">
    <property type="component" value="Unassembled WGS sequence"/>
</dbReference>
<dbReference type="EMBL" id="FOXP01000004">
    <property type="protein sequence ID" value="SFP62276.1"/>
    <property type="molecule type" value="Genomic_DNA"/>
</dbReference>
<evidence type="ECO:0000313" key="1">
    <source>
        <dbReference type="EMBL" id="SFP62276.1"/>
    </source>
</evidence>
<evidence type="ECO:0008006" key="3">
    <source>
        <dbReference type="Google" id="ProtNLM"/>
    </source>
</evidence>
<sequence length="93" mass="10464">MRRTYALPNRSAYVSDPRQIIRVRAAERGLSLSALSIMAGRNAAYMQQFMERGSPRKLPEDERRLIAIALDVDETLLGARMPWRPVDGATSFG</sequence>
<gene>
    <name evidence="1" type="ORF">SAMN04488241_104141</name>
</gene>
<accession>A0A1I5RWB2</accession>